<accession>A0A1C7P7P0</accession>
<dbReference type="OrthoDB" id="4827574at2"/>
<dbReference type="EMBL" id="LGLV01000004">
    <property type="protein sequence ID" value="OBZ97268.1"/>
    <property type="molecule type" value="Genomic_DNA"/>
</dbReference>
<dbReference type="Pfam" id="PF09951">
    <property type="entry name" value="Imm33"/>
    <property type="match status" value="1"/>
</dbReference>
<dbReference type="PANTHER" id="PTHR38743:SF2">
    <property type="entry name" value="DUF2185 DOMAIN-CONTAINING PROTEIN"/>
    <property type="match status" value="1"/>
</dbReference>
<organism evidence="2 3">
    <name type="scientific">Pararhizobium polonicum</name>
    <dbReference type="NCBI Taxonomy" id="1612624"/>
    <lineage>
        <taxon>Bacteria</taxon>
        <taxon>Pseudomonadati</taxon>
        <taxon>Pseudomonadota</taxon>
        <taxon>Alphaproteobacteria</taxon>
        <taxon>Hyphomicrobiales</taxon>
        <taxon>Rhizobiaceae</taxon>
        <taxon>Rhizobium/Agrobacterium group</taxon>
        <taxon>Pararhizobium</taxon>
    </lineage>
</organism>
<dbReference type="PANTHER" id="PTHR38743">
    <property type="entry name" value="SIMILAR TO GLYOXYLASE I FAMILY PROTEIN"/>
    <property type="match status" value="1"/>
</dbReference>
<keyword evidence="3" id="KW-1185">Reference proteome</keyword>
<evidence type="ECO:0000259" key="1">
    <source>
        <dbReference type="Pfam" id="PF09951"/>
    </source>
</evidence>
<proteinExistence type="predicted"/>
<dbReference type="PATRIC" id="fig|1612624.7.peg.1052"/>
<dbReference type="RefSeq" id="WP_068952621.1">
    <property type="nucleotide sequence ID" value="NZ_LGLV01000004.1"/>
</dbReference>
<dbReference type="AlphaFoldDB" id="A0A1C7P7P0"/>
<dbReference type="Proteomes" id="UP000093111">
    <property type="component" value="Unassembled WGS sequence"/>
</dbReference>
<gene>
    <name evidence="2" type="ORF">ADU59_05040</name>
</gene>
<dbReference type="InterPro" id="IPR018689">
    <property type="entry name" value="Imm33_dom"/>
</dbReference>
<feature type="domain" description="Immunity protein Imm33" evidence="1">
    <location>
        <begin position="23"/>
        <end position="102"/>
    </location>
</feature>
<sequence length="113" mass="12202">MSKDFKLSANQIRPLAKGRGGAIASDRITVDGRPVGYMYRTRPLNDIDSGWAFLAGDESDDYMAEVNNHAIYDVNTIANYDPEIIPLLDAPVGSAYVRTSSGLVPDPQGAPSE</sequence>
<comment type="caution">
    <text evidence="2">The sequence shown here is derived from an EMBL/GenBank/DDBJ whole genome shotgun (WGS) entry which is preliminary data.</text>
</comment>
<evidence type="ECO:0000313" key="3">
    <source>
        <dbReference type="Proteomes" id="UP000093111"/>
    </source>
</evidence>
<protein>
    <recommendedName>
        <fullName evidence="1">Immunity protein Imm33 domain-containing protein</fullName>
    </recommendedName>
</protein>
<name>A0A1C7P7P0_9HYPH</name>
<dbReference type="STRING" id="1612624.ADU59_05040"/>
<evidence type="ECO:0000313" key="2">
    <source>
        <dbReference type="EMBL" id="OBZ97268.1"/>
    </source>
</evidence>
<reference evidence="2 3" key="1">
    <citation type="journal article" date="2016" name="Syst. Appl. Microbiol.">
        <title>Pararhizobium polonicum sp. nov. isolated from tumors on stone fruit rootstocks.</title>
        <authorList>
            <person name="Pulawska J."/>
            <person name="Kuzmanovic N."/>
            <person name="Willems A."/>
            <person name="Pothier J.F."/>
        </authorList>
    </citation>
    <scope>NUCLEOTIDE SEQUENCE [LARGE SCALE GENOMIC DNA]</scope>
    <source>
        <strain evidence="2 3">F5.1</strain>
    </source>
</reference>